<protein>
    <submittedName>
        <fullName evidence="1">Uncharacterized protein</fullName>
    </submittedName>
</protein>
<accession>A0A9D5BMH4</accession>
<reference evidence="1 2" key="1">
    <citation type="journal article" date="2022" name="Nat. Genet.">
        <title>Improved pea reference genome and pan-genome highlight genomic features and evolutionary characteristics.</title>
        <authorList>
            <person name="Yang T."/>
            <person name="Liu R."/>
            <person name="Luo Y."/>
            <person name="Hu S."/>
            <person name="Wang D."/>
            <person name="Wang C."/>
            <person name="Pandey M.K."/>
            <person name="Ge S."/>
            <person name="Xu Q."/>
            <person name="Li N."/>
            <person name="Li G."/>
            <person name="Huang Y."/>
            <person name="Saxena R.K."/>
            <person name="Ji Y."/>
            <person name="Li M."/>
            <person name="Yan X."/>
            <person name="He Y."/>
            <person name="Liu Y."/>
            <person name="Wang X."/>
            <person name="Xiang C."/>
            <person name="Varshney R.K."/>
            <person name="Ding H."/>
            <person name="Gao S."/>
            <person name="Zong X."/>
        </authorList>
    </citation>
    <scope>NUCLEOTIDE SEQUENCE [LARGE SCALE GENOMIC DNA]</scope>
    <source>
        <strain evidence="1 2">cv. Zhongwan 6</strain>
    </source>
</reference>
<comment type="caution">
    <text evidence="1">The sequence shown here is derived from an EMBL/GenBank/DDBJ whole genome shotgun (WGS) entry which is preliminary data.</text>
</comment>
<dbReference type="Gene3D" id="3.80.10.10">
    <property type="entry name" value="Ribonuclease Inhibitor"/>
    <property type="match status" value="1"/>
</dbReference>
<dbReference type="Pfam" id="PF00560">
    <property type="entry name" value="LRR_1"/>
    <property type="match status" value="1"/>
</dbReference>
<organism evidence="1 2">
    <name type="scientific">Pisum sativum</name>
    <name type="common">Garden pea</name>
    <name type="synonym">Lathyrus oleraceus</name>
    <dbReference type="NCBI Taxonomy" id="3888"/>
    <lineage>
        <taxon>Eukaryota</taxon>
        <taxon>Viridiplantae</taxon>
        <taxon>Streptophyta</taxon>
        <taxon>Embryophyta</taxon>
        <taxon>Tracheophyta</taxon>
        <taxon>Spermatophyta</taxon>
        <taxon>Magnoliopsida</taxon>
        <taxon>eudicotyledons</taxon>
        <taxon>Gunneridae</taxon>
        <taxon>Pentapetalae</taxon>
        <taxon>rosids</taxon>
        <taxon>fabids</taxon>
        <taxon>Fabales</taxon>
        <taxon>Fabaceae</taxon>
        <taxon>Papilionoideae</taxon>
        <taxon>50 kb inversion clade</taxon>
        <taxon>NPAAA clade</taxon>
        <taxon>Hologalegina</taxon>
        <taxon>IRL clade</taxon>
        <taxon>Fabeae</taxon>
        <taxon>Lathyrus</taxon>
    </lineage>
</organism>
<name>A0A9D5BMH4_PEA</name>
<gene>
    <name evidence="1" type="ORF">KIW84_014181</name>
</gene>
<dbReference type="InterPro" id="IPR002423">
    <property type="entry name" value="Cpn60/GroEL/TCP-1"/>
</dbReference>
<keyword evidence="2" id="KW-1185">Reference proteome</keyword>
<evidence type="ECO:0000313" key="1">
    <source>
        <dbReference type="EMBL" id="KAI5446241.1"/>
    </source>
</evidence>
<dbReference type="InterPro" id="IPR053290">
    <property type="entry name" value="TSET_complex_member"/>
</dbReference>
<dbReference type="Gene3D" id="1.10.560.10">
    <property type="entry name" value="GroEL-like equatorial domain"/>
    <property type="match status" value="1"/>
</dbReference>
<dbReference type="InterPro" id="IPR027413">
    <property type="entry name" value="GROEL-like_equatorial_sf"/>
</dbReference>
<dbReference type="AlphaFoldDB" id="A0A9D5BMH4"/>
<dbReference type="SUPFAM" id="SSF52058">
    <property type="entry name" value="L domain-like"/>
    <property type="match status" value="1"/>
</dbReference>
<dbReference type="Gramene" id="Psat01G0418100-T1">
    <property type="protein sequence ID" value="KAI5446241.1"/>
    <property type="gene ID" value="KIW84_014181"/>
</dbReference>
<evidence type="ECO:0000313" key="2">
    <source>
        <dbReference type="Proteomes" id="UP001058974"/>
    </source>
</evidence>
<dbReference type="EMBL" id="JAMSHJ010000001">
    <property type="protein sequence ID" value="KAI5446241.1"/>
    <property type="molecule type" value="Genomic_DNA"/>
</dbReference>
<sequence>MQSMLKEGHKHLSGLDKAVLKNTDACNQLSTITRTSFDPNGMNEMVTNHLDKLFVMNDAATIVNELEVQHPATKVLVLASKAHSLSETERPQGDSFEPLTVKQGKKHISTPVPHDSYSVLPVSSSGKYLAIVWPNIPYFSVYKVSDWSIVDSGNARLLAWDACCDRFAILESSLPPELGNMSKLSYLQLNDNQLVGEIPNEFGKLEHLFEWNLANNRINGSIPHNISSCTERFRSSSPTVSVFFP</sequence>
<dbReference type="InterPro" id="IPR001611">
    <property type="entry name" value="Leu-rich_rpt"/>
</dbReference>
<dbReference type="PANTHER" id="PTHR45521">
    <property type="entry name" value="TSET COMPLEX MEMBER TSTF"/>
    <property type="match status" value="1"/>
</dbReference>
<dbReference type="InterPro" id="IPR032675">
    <property type="entry name" value="LRR_dom_sf"/>
</dbReference>
<dbReference type="GO" id="GO:0005524">
    <property type="term" value="F:ATP binding"/>
    <property type="evidence" value="ECO:0007669"/>
    <property type="project" value="InterPro"/>
</dbReference>
<dbReference type="SUPFAM" id="SSF48592">
    <property type="entry name" value="GroEL equatorial domain-like"/>
    <property type="match status" value="1"/>
</dbReference>
<dbReference type="PANTHER" id="PTHR45521:SF2">
    <property type="entry name" value="TRANSDUCIN_WD40 REPEAT-LIKE SUPERFAMILY PROTEIN"/>
    <property type="match status" value="1"/>
</dbReference>
<proteinExistence type="predicted"/>
<dbReference type="Pfam" id="PF00118">
    <property type="entry name" value="Cpn60_TCP1"/>
    <property type="match status" value="1"/>
</dbReference>
<dbReference type="Proteomes" id="UP001058974">
    <property type="component" value="Chromosome 1"/>
</dbReference>